<feature type="domain" description="OmpA-like" evidence="12">
    <location>
        <begin position="387"/>
        <end position="502"/>
    </location>
</feature>
<evidence type="ECO:0000256" key="4">
    <source>
        <dbReference type="ARBA" id="ARBA00022692"/>
    </source>
</evidence>
<feature type="signal peptide" evidence="11">
    <location>
        <begin position="1"/>
        <end position="23"/>
    </location>
</feature>
<keyword evidence="8 10" id="KW-0472">Membrane</keyword>
<keyword evidence="7" id="KW-0626">Porin</keyword>
<dbReference type="GO" id="GO:0007155">
    <property type="term" value="P:cell adhesion"/>
    <property type="evidence" value="ECO:0007669"/>
    <property type="project" value="InterPro"/>
</dbReference>
<evidence type="ECO:0000256" key="3">
    <source>
        <dbReference type="ARBA" id="ARBA00022452"/>
    </source>
</evidence>
<dbReference type="CDD" id="cd07185">
    <property type="entry name" value="OmpA_C-like"/>
    <property type="match status" value="1"/>
</dbReference>
<dbReference type="InterPro" id="IPR006690">
    <property type="entry name" value="OMPA-like_CS"/>
</dbReference>
<dbReference type="InterPro" id="IPR028974">
    <property type="entry name" value="TSP_type-3_rpt"/>
</dbReference>
<evidence type="ECO:0000256" key="7">
    <source>
        <dbReference type="ARBA" id="ARBA00023114"/>
    </source>
</evidence>
<dbReference type="SUPFAM" id="SSF56925">
    <property type="entry name" value="OMPA-like"/>
    <property type="match status" value="1"/>
</dbReference>
<evidence type="ECO:0000256" key="8">
    <source>
        <dbReference type="ARBA" id="ARBA00023136"/>
    </source>
</evidence>
<dbReference type="GO" id="GO:0015288">
    <property type="term" value="F:porin activity"/>
    <property type="evidence" value="ECO:0007669"/>
    <property type="project" value="UniProtKB-KW"/>
</dbReference>
<dbReference type="AlphaFoldDB" id="A0A653ACL0"/>
<dbReference type="Gene3D" id="3.30.1330.60">
    <property type="entry name" value="OmpA-like domain"/>
    <property type="match status" value="1"/>
</dbReference>
<keyword evidence="6" id="KW-0406">Ion transport</keyword>
<reference evidence="13" key="1">
    <citation type="submission" date="2018-07" db="EMBL/GenBank/DDBJ databases">
        <authorList>
            <consortium name="Genoscope - CEA"/>
            <person name="William W."/>
        </authorList>
    </citation>
    <scope>NUCLEOTIDE SEQUENCE</scope>
    <source>
        <strain evidence="13">IK1</strain>
    </source>
</reference>
<evidence type="ECO:0000313" key="13">
    <source>
        <dbReference type="EMBL" id="VBB45746.1"/>
    </source>
</evidence>
<gene>
    <name evidence="13" type="ORF">TRIP_D310141</name>
</gene>
<dbReference type="GO" id="GO:0005509">
    <property type="term" value="F:calcium ion binding"/>
    <property type="evidence" value="ECO:0007669"/>
    <property type="project" value="InterPro"/>
</dbReference>
<dbReference type="Gene3D" id="4.10.1080.10">
    <property type="entry name" value="TSP type-3 repeat"/>
    <property type="match status" value="1"/>
</dbReference>
<dbReference type="InterPro" id="IPR050330">
    <property type="entry name" value="Bact_OuterMem_StrucFunc"/>
</dbReference>
<dbReference type="PROSITE" id="PS51123">
    <property type="entry name" value="OMPA_2"/>
    <property type="match status" value="1"/>
</dbReference>
<dbReference type="GO" id="GO:0046930">
    <property type="term" value="C:pore complex"/>
    <property type="evidence" value="ECO:0007669"/>
    <property type="project" value="UniProtKB-KW"/>
</dbReference>
<organism evidence="13">
    <name type="scientific">uncultured Paludibacter sp</name>
    <dbReference type="NCBI Taxonomy" id="497635"/>
    <lineage>
        <taxon>Bacteria</taxon>
        <taxon>Pseudomonadati</taxon>
        <taxon>Bacteroidota</taxon>
        <taxon>Bacteroidia</taxon>
        <taxon>Bacteroidales</taxon>
        <taxon>Paludibacteraceae</taxon>
        <taxon>Paludibacter</taxon>
        <taxon>environmental samples</taxon>
    </lineage>
</organism>
<dbReference type="EMBL" id="UPXZ01000025">
    <property type="protein sequence ID" value="VBB45746.1"/>
    <property type="molecule type" value="Genomic_DNA"/>
</dbReference>
<evidence type="ECO:0000256" key="10">
    <source>
        <dbReference type="PROSITE-ProRule" id="PRU00473"/>
    </source>
</evidence>
<sequence>MRLKSLLLGIILPLSLSMSGQNADNRNALGLYVTKSEYKGDLGNSLWQLKKGEYHYNWGGTINYQRFLNRSFDWGLQGGYGEYDFVNPSNTTLKFTGKKYDASTYFNYKLNNGYLLPEKSFIAPFLTAGIGGAGYRSGTINKNPMFDFTVPVGAGIKLRFSDVFAVEYKYLYNFTSQDTRDNNTAAGKNDFLGFKTDAYGQHFVGLVFSFGSKDTDKDGVKDKKDLCPDTPFGVAVDANGCPIDTDGDGVADYLDKCPTVAGLTQFNGCPDTDGDGVEDAMDKCPDTPSGVKVNASGCPVDTDNDGIPDYKDKCPTVAGIAAFEGCPDTDGDGIQDALDKCPTVAGLAQFEGCPDSDGDGVPDNLDKCPTIAGIAANKGCPEVQKEVITIFKQALQGIQFDVNKATIKPISYDILDKVVKVMNDNPAYNLEINGHTDSQGSDEYNQKLSEERAASVKQYLVDKGIDAARLTTQGFGETQPVASNKTSTGRFLNRRVEFKILF</sequence>
<evidence type="ECO:0000259" key="12">
    <source>
        <dbReference type="PROSITE" id="PS51123"/>
    </source>
</evidence>
<dbReference type="InterPro" id="IPR011250">
    <property type="entry name" value="OMP/PagP_B-barrel"/>
</dbReference>
<dbReference type="GO" id="GO:0009279">
    <property type="term" value="C:cell outer membrane"/>
    <property type="evidence" value="ECO:0007669"/>
    <property type="project" value="UniProtKB-SubCell"/>
</dbReference>
<protein>
    <submittedName>
        <fullName evidence="13">OmpA/MotB domain protein</fullName>
    </submittedName>
</protein>
<dbReference type="GO" id="GO:0006811">
    <property type="term" value="P:monoatomic ion transport"/>
    <property type="evidence" value="ECO:0007669"/>
    <property type="project" value="UniProtKB-KW"/>
</dbReference>
<evidence type="ECO:0000256" key="11">
    <source>
        <dbReference type="SAM" id="SignalP"/>
    </source>
</evidence>
<dbReference type="InterPro" id="IPR006665">
    <property type="entry name" value="OmpA-like"/>
</dbReference>
<keyword evidence="2" id="KW-0813">Transport</keyword>
<keyword evidence="9" id="KW-0998">Cell outer membrane</keyword>
<dbReference type="SUPFAM" id="SSF103088">
    <property type="entry name" value="OmpA-like"/>
    <property type="match status" value="1"/>
</dbReference>
<feature type="chain" id="PRO_5024951447" evidence="11">
    <location>
        <begin position="24"/>
        <end position="502"/>
    </location>
</feature>
<dbReference type="Pfam" id="PF02412">
    <property type="entry name" value="TSP_3"/>
    <property type="match status" value="6"/>
</dbReference>
<keyword evidence="5 11" id="KW-0732">Signal</keyword>
<dbReference type="SUPFAM" id="SSF103647">
    <property type="entry name" value="TSP type-3 repeat"/>
    <property type="match status" value="2"/>
</dbReference>
<dbReference type="InterPro" id="IPR036737">
    <property type="entry name" value="OmpA-like_sf"/>
</dbReference>
<accession>A0A653ACL0</accession>
<dbReference type="PANTHER" id="PTHR30329">
    <property type="entry name" value="STATOR ELEMENT OF FLAGELLAR MOTOR COMPLEX"/>
    <property type="match status" value="1"/>
</dbReference>
<evidence type="ECO:0000256" key="6">
    <source>
        <dbReference type="ARBA" id="ARBA00023065"/>
    </source>
</evidence>
<dbReference type="InterPro" id="IPR006664">
    <property type="entry name" value="OMP_bac"/>
</dbReference>
<evidence type="ECO:0000256" key="5">
    <source>
        <dbReference type="ARBA" id="ARBA00022729"/>
    </source>
</evidence>
<name>A0A653ACL0_9BACT</name>
<proteinExistence type="predicted"/>
<evidence type="ECO:0000256" key="1">
    <source>
        <dbReference type="ARBA" id="ARBA00004571"/>
    </source>
</evidence>
<dbReference type="InterPro" id="IPR003367">
    <property type="entry name" value="Thrombospondin_3-like_rpt"/>
</dbReference>
<keyword evidence="4" id="KW-0812">Transmembrane</keyword>
<keyword evidence="3" id="KW-1134">Transmembrane beta strand</keyword>
<dbReference type="PROSITE" id="PS01068">
    <property type="entry name" value="OMPA_1"/>
    <property type="match status" value="1"/>
</dbReference>
<evidence type="ECO:0000256" key="9">
    <source>
        <dbReference type="ARBA" id="ARBA00023237"/>
    </source>
</evidence>
<comment type="subcellular location">
    <subcellularLocation>
        <location evidence="1">Cell outer membrane</location>
        <topology evidence="1">Multi-pass membrane protein</topology>
    </subcellularLocation>
</comment>
<dbReference type="PRINTS" id="PR01023">
    <property type="entry name" value="NAFLGMOTY"/>
</dbReference>
<dbReference type="PANTHER" id="PTHR30329:SF21">
    <property type="entry name" value="LIPOPROTEIN YIAD-RELATED"/>
    <property type="match status" value="1"/>
</dbReference>
<dbReference type="PRINTS" id="PR01021">
    <property type="entry name" value="OMPADOMAIN"/>
</dbReference>
<dbReference type="Pfam" id="PF00691">
    <property type="entry name" value="OmpA"/>
    <property type="match status" value="1"/>
</dbReference>
<evidence type="ECO:0000256" key="2">
    <source>
        <dbReference type="ARBA" id="ARBA00022448"/>
    </source>
</evidence>